<protein>
    <recommendedName>
        <fullName evidence="9">Anthranilate phosphoribosyltransferase</fullName>
        <ecNumber evidence="9">2.4.2.18</ecNumber>
    </recommendedName>
</protein>
<evidence type="ECO:0000256" key="4">
    <source>
        <dbReference type="ARBA" id="ARBA00022679"/>
    </source>
</evidence>
<dbReference type="AlphaFoldDB" id="A0A1H6MMX4"/>
<keyword evidence="3 9" id="KW-0328">Glycosyltransferase</keyword>
<feature type="binding site" evidence="9">
    <location>
        <begin position="90"/>
        <end position="91"/>
    </location>
    <ligand>
        <name>5-phospho-alpha-D-ribose 1-diphosphate</name>
        <dbReference type="ChEBI" id="CHEBI:58017"/>
    </ligand>
</feature>
<feature type="binding site" evidence="9">
    <location>
        <position position="99"/>
    </location>
    <ligand>
        <name>Mg(2+)</name>
        <dbReference type="ChEBI" id="CHEBI:18420"/>
        <label>1</label>
    </ligand>
</feature>
<accession>A0A1H6MMX4</accession>
<dbReference type="HAMAP" id="MF_00211">
    <property type="entry name" value="TrpD"/>
    <property type="match status" value="1"/>
</dbReference>
<dbReference type="FunFam" id="3.40.1030.10:FF:000002">
    <property type="entry name" value="Anthranilate phosphoribosyltransferase"/>
    <property type="match status" value="1"/>
</dbReference>
<proteinExistence type="inferred from homology"/>
<dbReference type="PANTHER" id="PTHR43285:SF2">
    <property type="entry name" value="ANTHRANILATE PHOSPHORIBOSYLTRANSFERASE"/>
    <property type="match status" value="1"/>
</dbReference>
<name>A0A1H6MMX4_9GAMM</name>
<dbReference type="OrthoDB" id="9806430at2"/>
<evidence type="ECO:0000256" key="1">
    <source>
        <dbReference type="ARBA" id="ARBA00004907"/>
    </source>
</evidence>
<comment type="catalytic activity">
    <reaction evidence="7 9">
        <text>N-(5-phospho-beta-D-ribosyl)anthranilate + diphosphate = 5-phospho-alpha-D-ribose 1-diphosphate + anthranilate</text>
        <dbReference type="Rhea" id="RHEA:11768"/>
        <dbReference type="ChEBI" id="CHEBI:16567"/>
        <dbReference type="ChEBI" id="CHEBI:18277"/>
        <dbReference type="ChEBI" id="CHEBI:33019"/>
        <dbReference type="ChEBI" id="CHEBI:58017"/>
        <dbReference type="EC" id="2.4.2.18"/>
    </reaction>
</comment>
<dbReference type="GO" id="GO:0005829">
    <property type="term" value="C:cytosol"/>
    <property type="evidence" value="ECO:0007669"/>
    <property type="project" value="TreeGrafter"/>
</dbReference>
<evidence type="ECO:0000259" key="10">
    <source>
        <dbReference type="Pfam" id="PF00591"/>
    </source>
</evidence>
<keyword evidence="5 9" id="KW-0822">Tryptophan biosynthesis</keyword>
<keyword evidence="9" id="KW-0479">Metal-binding</keyword>
<comment type="similarity">
    <text evidence="8">In the C-terminal section; belongs to the anthranilate phosphoribosyltransferase family.</text>
</comment>
<dbReference type="InterPro" id="IPR005940">
    <property type="entry name" value="Anthranilate_Pribosyl_Tfrase"/>
</dbReference>
<feature type="binding site" evidence="9">
    <location>
        <begin position="115"/>
        <end position="123"/>
    </location>
    <ligand>
        <name>5-phospho-alpha-D-ribose 1-diphosphate</name>
        <dbReference type="ChEBI" id="CHEBI:58017"/>
    </ligand>
</feature>
<feature type="binding site" evidence="9">
    <location>
        <position position="232"/>
    </location>
    <ligand>
        <name>Mg(2+)</name>
        <dbReference type="ChEBI" id="CHEBI:18420"/>
        <label>1</label>
    </ligand>
</feature>
<dbReference type="InterPro" id="IPR017459">
    <property type="entry name" value="Glycosyl_Trfase_fam3_N_dom"/>
</dbReference>
<dbReference type="GO" id="GO:0000287">
    <property type="term" value="F:magnesium ion binding"/>
    <property type="evidence" value="ECO:0007669"/>
    <property type="project" value="UniProtKB-UniRule"/>
</dbReference>
<evidence type="ECO:0000313" key="13">
    <source>
        <dbReference type="Proteomes" id="UP000199371"/>
    </source>
</evidence>
<sequence length="349" mass="36375">MTDPTLATVLSTVQHSLSGQPLSFAQAEQFFTAVVKGDVEPVHLTALLVALKMRGETADEIAGAASALRAAATAFPQQLAGSIDCCGTGGDGSNTINISTTAAIVGAAMGLKVVKHGNRSVSSRSGSADLLEQLGVNIQMPPQLAAHTLEQTNCSFLFAPLYHAGIKHAMPVRNALKSRTLFNLLGPLVNPAAPDYQLLGVYDPKLCRVMAQALLQLGVKRAWVVHGSGCDEVALHGTTYVCELKDGKLNEFSLTPDDFGVALTPLSALAGGEPSDNAAATLAILQGQGQSAHKAAVAINVAAMLKIAGMGDDLKINTQAVLELLSTNKAFSTLSQFKQLSQTREPAHD</sequence>
<evidence type="ECO:0000256" key="9">
    <source>
        <dbReference type="HAMAP-Rule" id="MF_00211"/>
    </source>
</evidence>
<comment type="subunit">
    <text evidence="9">Homodimer.</text>
</comment>
<evidence type="ECO:0000313" key="12">
    <source>
        <dbReference type="EMBL" id="SEI03168.1"/>
    </source>
</evidence>
<dbReference type="GO" id="GO:0000162">
    <property type="term" value="P:L-tryptophan biosynthetic process"/>
    <property type="evidence" value="ECO:0007669"/>
    <property type="project" value="UniProtKB-UniRule"/>
</dbReference>
<feature type="binding site" evidence="9">
    <location>
        <position position="95"/>
    </location>
    <ligand>
        <name>5-phospho-alpha-D-ribose 1-diphosphate</name>
        <dbReference type="ChEBI" id="CHEBI:58017"/>
    </ligand>
</feature>
<keyword evidence="2 9" id="KW-0028">Amino-acid biosynthesis</keyword>
<dbReference type="InterPro" id="IPR036320">
    <property type="entry name" value="Glycosyl_Trfase_fam3_N_dom_sf"/>
</dbReference>
<evidence type="ECO:0000256" key="8">
    <source>
        <dbReference type="ARBA" id="ARBA00061188"/>
    </source>
</evidence>
<evidence type="ECO:0000256" key="7">
    <source>
        <dbReference type="ARBA" id="ARBA00052328"/>
    </source>
</evidence>
<feature type="domain" description="Glycosyl transferase family 3" evidence="10">
    <location>
        <begin position="82"/>
        <end position="330"/>
    </location>
</feature>
<dbReference type="STRING" id="173990.SAMN05660691_02939"/>
<dbReference type="SUPFAM" id="SSF47648">
    <property type="entry name" value="Nucleoside phosphorylase/phosphoribosyltransferase N-terminal domain"/>
    <property type="match status" value="1"/>
</dbReference>
<feature type="binding site" evidence="9">
    <location>
        <position position="118"/>
    </location>
    <ligand>
        <name>anthranilate</name>
        <dbReference type="ChEBI" id="CHEBI:16567"/>
        <label>1</label>
    </ligand>
</feature>
<feature type="binding site" evidence="9">
    <location>
        <position position="232"/>
    </location>
    <ligand>
        <name>Mg(2+)</name>
        <dbReference type="ChEBI" id="CHEBI:18420"/>
        <label>2</label>
    </ligand>
</feature>
<comment type="similarity">
    <text evidence="9">Belongs to the anthranilate phosphoribosyltransferase family.</text>
</comment>
<comment type="function">
    <text evidence="9">Catalyzes the transfer of the phosphoribosyl group of 5-phosphorylribose-1-pyrophosphate (PRPP) to anthranilate to yield N-(5'-phosphoribosyl)-anthranilate (PRA).</text>
</comment>
<feature type="binding site" evidence="9">
    <location>
        <position position="87"/>
    </location>
    <ligand>
        <name>anthranilate</name>
        <dbReference type="ChEBI" id="CHEBI:16567"/>
        <label>1</label>
    </ligand>
</feature>
<comment type="cofactor">
    <cofactor evidence="9">
        <name>Mg(2+)</name>
        <dbReference type="ChEBI" id="CHEBI:18420"/>
    </cofactor>
    <text evidence="9">Binds 2 magnesium ions per monomer.</text>
</comment>
<evidence type="ECO:0000256" key="3">
    <source>
        <dbReference type="ARBA" id="ARBA00022676"/>
    </source>
</evidence>
<feature type="binding site" evidence="9">
    <location>
        <position position="231"/>
    </location>
    <ligand>
        <name>Mg(2+)</name>
        <dbReference type="ChEBI" id="CHEBI:18420"/>
        <label>2</label>
    </ligand>
</feature>
<evidence type="ECO:0000259" key="11">
    <source>
        <dbReference type="Pfam" id="PF02885"/>
    </source>
</evidence>
<organism evidence="12 13">
    <name type="scientific">Rheinheimera pacifica</name>
    <dbReference type="NCBI Taxonomy" id="173990"/>
    <lineage>
        <taxon>Bacteria</taxon>
        <taxon>Pseudomonadati</taxon>
        <taxon>Pseudomonadota</taxon>
        <taxon>Gammaproteobacteria</taxon>
        <taxon>Chromatiales</taxon>
        <taxon>Chromatiaceae</taxon>
        <taxon>Rheinheimera</taxon>
    </lineage>
</organism>
<evidence type="ECO:0000256" key="6">
    <source>
        <dbReference type="ARBA" id="ARBA00023141"/>
    </source>
</evidence>
<evidence type="ECO:0000256" key="5">
    <source>
        <dbReference type="ARBA" id="ARBA00022822"/>
    </source>
</evidence>
<dbReference type="Gene3D" id="3.40.1030.10">
    <property type="entry name" value="Nucleoside phosphorylase/phosphoribosyltransferase catalytic domain"/>
    <property type="match status" value="1"/>
</dbReference>
<keyword evidence="6 9" id="KW-0057">Aromatic amino acid biosynthesis</keyword>
<evidence type="ECO:0000256" key="2">
    <source>
        <dbReference type="ARBA" id="ARBA00022605"/>
    </source>
</evidence>
<dbReference type="Gene3D" id="1.20.970.10">
    <property type="entry name" value="Transferase, Pyrimidine Nucleoside Phosphorylase, Chain C"/>
    <property type="match status" value="1"/>
</dbReference>
<comment type="pathway">
    <text evidence="1 9">Amino-acid biosynthesis; L-tryptophan biosynthesis; L-tryptophan from chorismate: step 2/5.</text>
</comment>
<keyword evidence="4 9" id="KW-0808">Transferase</keyword>
<dbReference type="PANTHER" id="PTHR43285">
    <property type="entry name" value="ANTHRANILATE PHOSPHORIBOSYLTRANSFERASE"/>
    <property type="match status" value="1"/>
</dbReference>
<dbReference type="InterPro" id="IPR000312">
    <property type="entry name" value="Glycosyl_Trfase_fam3"/>
</dbReference>
<feature type="binding site" evidence="9">
    <location>
        <position position="173"/>
    </location>
    <ligand>
        <name>anthranilate</name>
        <dbReference type="ChEBI" id="CHEBI:16567"/>
        <label>2</label>
    </ligand>
</feature>
<dbReference type="InterPro" id="IPR035902">
    <property type="entry name" value="Nuc_phospho_transferase"/>
</dbReference>
<comment type="caution">
    <text evidence="9">Lacks conserved residue(s) required for the propagation of feature annotation.</text>
</comment>
<dbReference type="Pfam" id="PF02885">
    <property type="entry name" value="Glycos_trans_3N"/>
    <property type="match status" value="1"/>
</dbReference>
<reference evidence="13" key="1">
    <citation type="submission" date="2016-10" db="EMBL/GenBank/DDBJ databases">
        <authorList>
            <person name="Varghese N."/>
            <person name="Submissions S."/>
        </authorList>
    </citation>
    <scope>NUCLEOTIDE SEQUENCE [LARGE SCALE GENOMIC DNA]</scope>
    <source>
        <strain evidence="13">DSM 17616</strain>
    </source>
</reference>
<gene>
    <name evidence="9" type="primary">trpD</name>
    <name evidence="12" type="ORF">SAMN05660691_02939</name>
</gene>
<feature type="binding site" evidence="9">
    <location>
        <position position="87"/>
    </location>
    <ligand>
        <name>5-phospho-alpha-D-ribose 1-diphosphate</name>
        <dbReference type="ChEBI" id="CHEBI:58017"/>
    </ligand>
</feature>
<dbReference type="NCBIfam" id="TIGR01245">
    <property type="entry name" value="trpD"/>
    <property type="match status" value="1"/>
</dbReference>
<dbReference type="RefSeq" id="WP_092794953.1">
    <property type="nucleotide sequence ID" value="NZ_FNXF01000012.1"/>
</dbReference>
<dbReference type="Pfam" id="PF00591">
    <property type="entry name" value="Glycos_transf_3"/>
    <property type="match status" value="1"/>
</dbReference>
<keyword evidence="9" id="KW-0460">Magnesium</keyword>
<feature type="binding site" evidence="9">
    <location>
        <position position="127"/>
    </location>
    <ligand>
        <name>5-phospho-alpha-D-ribose 1-diphosphate</name>
        <dbReference type="ChEBI" id="CHEBI:58017"/>
    </ligand>
</feature>
<dbReference type="GO" id="GO:0004048">
    <property type="term" value="F:anthranilate phosphoribosyltransferase activity"/>
    <property type="evidence" value="ECO:0007669"/>
    <property type="project" value="UniProtKB-UniRule"/>
</dbReference>
<dbReference type="UniPathway" id="UPA00035">
    <property type="reaction ID" value="UER00041"/>
</dbReference>
<dbReference type="Proteomes" id="UP000199371">
    <property type="component" value="Unassembled WGS sequence"/>
</dbReference>
<keyword evidence="13" id="KW-1185">Reference proteome</keyword>
<dbReference type="SUPFAM" id="SSF52418">
    <property type="entry name" value="Nucleoside phosphorylase/phosphoribosyltransferase catalytic domain"/>
    <property type="match status" value="1"/>
</dbReference>
<dbReference type="EC" id="2.4.2.18" evidence="9"/>
<feature type="binding site" evidence="9">
    <location>
        <begin position="97"/>
        <end position="100"/>
    </location>
    <ligand>
        <name>5-phospho-alpha-D-ribose 1-diphosphate</name>
        <dbReference type="ChEBI" id="CHEBI:58017"/>
    </ligand>
</feature>
<dbReference type="EMBL" id="FNXF01000012">
    <property type="protein sequence ID" value="SEI03168.1"/>
    <property type="molecule type" value="Genomic_DNA"/>
</dbReference>
<feature type="domain" description="Glycosyl transferase family 3 N-terminal" evidence="11">
    <location>
        <begin position="17"/>
        <end position="72"/>
    </location>
</feature>